<proteinExistence type="predicted"/>
<dbReference type="GO" id="GO:0003677">
    <property type="term" value="F:DNA binding"/>
    <property type="evidence" value="ECO:0007669"/>
    <property type="project" value="InterPro"/>
</dbReference>
<dbReference type="AlphaFoldDB" id="M1VTW8"/>
<dbReference type="InterPro" id="IPR011010">
    <property type="entry name" value="DNA_brk_join_enz"/>
</dbReference>
<dbReference type="STRING" id="1111077.M1VTW8"/>
<dbReference type="Proteomes" id="UP000016801">
    <property type="component" value="Unassembled WGS sequence"/>
</dbReference>
<name>M1VTW8_CLAP2</name>
<organism evidence="3 4">
    <name type="scientific">Claviceps purpurea (strain 20.1)</name>
    <name type="common">Ergot fungus</name>
    <name type="synonym">Sphacelia segetum</name>
    <dbReference type="NCBI Taxonomy" id="1111077"/>
    <lineage>
        <taxon>Eukaryota</taxon>
        <taxon>Fungi</taxon>
        <taxon>Dikarya</taxon>
        <taxon>Ascomycota</taxon>
        <taxon>Pezizomycotina</taxon>
        <taxon>Sordariomycetes</taxon>
        <taxon>Hypocreomycetidae</taxon>
        <taxon>Hypocreales</taxon>
        <taxon>Clavicipitaceae</taxon>
        <taxon>Claviceps</taxon>
    </lineage>
</organism>
<dbReference type="HOGENOM" id="CLU_1326247_0_0_1"/>
<sequence>MAATDNWPVRPRIPSCSSTLSPLQAIESASHLLPCAFERNHLFTSFRRRLTLIELPASHITGQSFRRDAAQHADEAGLCREQIQTLGRWWSGAVDRYYRAFPQHLSALQNQTQNQKQQHWGVRELGALLLARMACYCDPRRSLRASASGRTHLRKPPAGSPSSRRAPTVILSPTKTFPGLRQAYMRLTPLKQLKDPLSLPLSASVLA</sequence>
<dbReference type="EMBL" id="CAGA01000001">
    <property type="protein sequence ID" value="CCE26747.1"/>
    <property type="molecule type" value="Genomic_DNA"/>
</dbReference>
<reference evidence="3 4" key="1">
    <citation type="journal article" date="2013" name="PLoS Genet.">
        <title>Plant-symbiotic fungi as chemical engineers: Multi-genome analysis of the Clavicipitaceae reveals dynamics of alkaloid loci.</title>
        <authorList>
            <person name="Schardl C.L."/>
            <person name="Young C.A."/>
            <person name="Hesse U."/>
            <person name="Amyotte S.G."/>
            <person name="Andreeva K."/>
            <person name="Calie P.J."/>
            <person name="Fleetwood D.J."/>
            <person name="Haws D.C."/>
            <person name="Moore N."/>
            <person name="Oeser B."/>
            <person name="Panaccione D.G."/>
            <person name="Schweri K.K."/>
            <person name="Voisey C.R."/>
            <person name="Farman M.L."/>
            <person name="Jaromczyk J.W."/>
            <person name="Roe B.A."/>
            <person name="O'Sullivan D.M."/>
            <person name="Scott B."/>
            <person name="Tudzynski P."/>
            <person name="An Z."/>
            <person name="Arnaoudova E.G."/>
            <person name="Bullock C.T."/>
            <person name="Charlton N.D."/>
            <person name="Chen L."/>
            <person name="Cox M."/>
            <person name="Dinkins R.D."/>
            <person name="Florea S."/>
            <person name="Glenn A.E."/>
            <person name="Gordon A."/>
            <person name="Gueldener U."/>
            <person name="Harris D.R."/>
            <person name="Hollin W."/>
            <person name="Jaromczyk J."/>
            <person name="Johnson R.D."/>
            <person name="Khan A.K."/>
            <person name="Leistner E."/>
            <person name="Leuchtmann A."/>
            <person name="Li C."/>
            <person name="Liu J."/>
            <person name="Liu J."/>
            <person name="Liu M."/>
            <person name="Mace W."/>
            <person name="Machado C."/>
            <person name="Nagabhyru P."/>
            <person name="Pan J."/>
            <person name="Schmid J."/>
            <person name="Sugawara K."/>
            <person name="Steiner U."/>
            <person name="Takach J.E."/>
            <person name="Tanaka E."/>
            <person name="Webb J.S."/>
            <person name="Wilson E.V."/>
            <person name="Wiseman J.L."/>
            <person name="Yoshida R."/>
            <person name="Zeng Z."/>
        </authorList>
    </citation>
    <scope>NUCLEOTIDE SEQUENCE [LARGE SCALE GENOMIC DNA]</scope>
    <source>
        <strain evidence="3 4">20.1</strain>
    </source>
</reference>
<dbReference type="InterPro" id="IPR013762">
    <property type="entry name" value="Integrase-like_cat_sf"/>
</dbReference>
<comment type="caution">
    <text evidence="3">The sequence shown here is derived from an EMBL/GenBank/DDBJ whole genome shotgun (WGS) entry which is preliminary data.</text>
</comment>
<feature type="compositionally biased region" description="Low complexity" evidence="2">
    <location>
        <begin position="156"/>
        <end position="167"/>
    </location>
</feature>
<dbReference type="VEuPathDB" id="FungiDB:CPUR_00216"/>
<feature type="region of interest" description="Disordered" evidence="2">
    <location>
        <begin position="146"/>
        <end position="169"/>
    </location>
</feature>
<evidence type="ECO:0000256" key="1">
    <source>
        <dbReference type="ARBA" id="ARBA00023172"/>
    </source>
</evidence>
<dbReference type="GO" id="GO:0015074">
    <property type="term" value="P:DNA integration"/>
    <property type="evidence" value="ECO:0007669"/>
    <property type="project" value="InterPro"/>
</dbReference>
<evidence type="ECO:0000256" key="2">
    <source>
        <dbReference type="SAM" id="MobiDB-lite"/>
    </source>
</evidence>
<keyword evidence="1" id="KW-0233">DNA recombination</keyword>
<dbReference type="Gene3D" id="1.10.443.10">
    <property type="entry name" value="Intergrase catalytic core"/>
    <property type="match status" value="1"/>
</dbReference>
<evidence type="ECO:0000313" key="4">
    <source>
        <dbReference type="Proteomes" id="UP000016801"/>
    </source>
</evidence>
<keyword evidence="4" id="KW-1185">Reference proteome</keyword>
<gene>
    <name evidence="3" type="ORF">CPUR_00216</name>
</gene>
<dbReference type="GO" id="GO:0006310">
    <property type="term" value="P:DNA recombination"/>
    <property type="evidence" value="ECO:0007669"/>
    <property type="project" value="UniProtKB-KW"/>
</dbReference>
<dbReference type="SUPFAM" id="SSF56349">
    <property type="entry name" value="DNA breaking-rejoining enzymes"/>
    <property type="match status" value="1"/>
</dbReference>
<accession>M1VTW8</accession>
<dbReference type="OrthoDB" id="10373825at2759"/>
<evidence type="ECO:0000313" key="3">
    <source>
        <dbReference type="EMBL" id="CCE26747.1"/>
    </source>
</evidence>
<protein>
    <submittedName>
        <fullName evidence="3">Uncharacterized protein</fullName>
    </submittedName>
</protein>